<name>F7NDY1_9FIRM</name>
<reference evidence="2 3" key="1">
    <citation type="journal article" date="2011" name="EMBO J.">
        <title>Structural diversity of bacterial flagellar motors.</title>
        <authorList>
            <person name="Chen S."/>
            <person name="Beeby M."/>
            <person name="Murphy G.E."/>
            <person name="Leadbetter J.R."/>
            <person name="Hendrixson D.R."/>
            <person name="Briegel A."/>
            <person name="Li Z."/>
            <person name="Shi J."/>
            <person name="Tocheva E.I."/>
            <person name="Muller A."/>
            <person name="Dobro M.J."/>
            <person name="Jensen G.J."/>
        </authorList>
    </citation>
    <scope>NUCLEOTIDE SEQUENCE [LARGE SCALE GENOMIC DNA]</scope>
    <source>
        <strain evidence="2 3">DSM 6540</strain>
    </source>
</reference>
<dbReference type="Proteomes" id="UP000003240">
    <property type="component" value="Unassembled WGS sequence"/>
</dbReference>
<dbReference type="STRING" id="1009370.ALO_01215"/>
<dbReference type="InterPro" id="IPR036237">
    <property type="entry name" value="Xyl_isomerase-like_sf"/>
</dbReference>
<dbReference type="SUPFAM" id="SSF51658">
    <property type="entry name" value="Xylose isomerase-like"/>
    <property type="match status" value="1"/>
</dbReference>
<evidence type="ECO:0000313" key="3">
    <source>
        <dbReference type="Proteomes" id="UP000003240"/>
    </source>
</evidence>
<accession>F7NDY1</accession>
<gene>
    <name evidence="2" type="ORF">ALO_01215</name>
</gene>
<feature type="domain" description="Xylose isomerase-like TIM barrel" evidence="1">
    <location>
        <begin position="46"/>
        <end position="226"/>
    </location>
</feature>
<dbReference type="OrthoDB" id="9801960at2"/>
<dbReference type="RefSeq" id="WP_004091967.1">
    <property type="nucleotide sequence ID" value="NZ_AFGF01000014.1"/>
</dbReference>
<sequence length="269" mass="30391">MSRIYISTNLYSPSQMHRIFTLMEQIGDRTVGIELFPEWQSEVFCRELEGYMPQFSHYPISLHGPYYCTEHSAAAGTPDYERSMAYFRRTFGLSERLSSRYIVFHHNNCRVEPQKRQEMIDTAAQNLAQLRYEARLCGARLAVENAGVLASGNMLFDETQFIDMAAAIPDGILLDVGHAHANGWDIPRVIRKLADKIIAYHLHNNDGREDQHNRIHDGTLDMAQVLTCCGQFTPQADLVIEYGKQCAGDIAGIAADVSYIRSIIDRSAA</sequence>
<keyword evidence="2" id="KW-0413">Isomerase</keyword>
<dbReference type="InterPro" id="IPR050312">
    <property type="entry name" value="IolE/XylAMocC-like"/>
</dbReference>
<keyword evidence="3" id="KW-1185">Reference proteome</keyword>
<protein>
    <submittedName>
        <fullName evidence="2">Xylose isomerase-like TIM barrel</fullName>
    </submittedName>
</protein>
<dbReference type="GO" id="GO:0016853">
    <property type="term" value="F:isomerase activity"/>
    <property type="evidence" value="ECO:0007669"/>
    <property type="project" value="UniProtKB-KW"/>
</dbReference>
<dbReference type="InterPro" id="IPR013022">
    <property type="entry name" value="Xyl_isomerase-like_TIM-brl"/>
</dbReference>
<proteinExistence type="predicted"/>
<dbReference type="AlphaFoldDB" id="F7NDY1"/>
<dbReference type="PANTHER" id="PTHR12110">
    <property type="entry name" value="HYDROXYPYRUVATE ISOMERASE"/>
    <property type="match status" value="1"/>
</dbReference>
<comment type="caution">
    <text evidence="2">The sequence shown here is derived from an EMBL/GenBank/DDBJ whole genome shotgun (WGS) entry which is preliminary data.</text>
</comment>
<dbReference type="Pfam" id="PF01261">
    <property type="entry name" value="AP_endonuc_2"/>
    <property type="match status" value="1"/>
</dbReference>
<organism evidence="2 3">
    <name type="scientific">Acetonema longum DSM 6540</name>
    <dbReference type="NCBI Taxonomy" id="1009370"/>
    <lineage>
        <taxon>Bacteria</taxon>
        <taxon>Bacillati</taxon>
        <taxon>Bacillota</taxon>
        <taxon>Negativicutes</taxon>
        <taxon>Acetonemataceae</taxon>
        <taxon>Acetonema</taxon>
    </lineage>
</organism>
<dbReference type="EMBL" id="AFGF01000014">
    <property type="protein sequence ID" value="EGO65735.1"/>
    <property type="molecule type" value="Genomic_DNA"/>
</dbReference>
<evidence type="ECO:0000259" key="1">
    <source>
        <dbReference type="Pfam" id="PF01261"/>
    </source>
</evidence>
<dbReference type="eggNOG" id="COG1082">
    <property type="taxonomic scope" value="Bacteria"/>
</dbReference>
<dbReference type="Gene3D" id="3.20.20.150">
    <property type="entry name" value="Divalent-metal-dependent TIM barrel enzymes"/>
    <property type="match status" value="1"/>
</dbReference>
<evidence type="ECO:0000313" key="2">
    <source>
        <dbReference type="EMBL" id="EGO65735.1"/>
    </source>
</evidence>